<dbReference type="EC" id="4.2.1.6" evidence="3"/>
<dbReference type="InterPro" id="IPR029065">
    <property type="entry name" value="Enolase_C-like"/>
</dbReference>
<evidence type="ECO:0000313" key="4">
    <source>
        <dbReference type="Proteomes" id="UP000254978"/>
    </source>
</evidence>
<evidence type="ECO:0000256" key="1">
    <source>
        <dbReference type="ARBA" id="ARBA00023239"/>
    </source>
</evidence>
<dbReference type="Gene3D" id="3.20.20.120">
    <property type="entry name" value="Enolase-like C-terminal domain"/>
    <property type="match status" value="1"/>
</dbReference>
<dbReference type="SMART" id="SM00922">
    <property type="entry name" value="MR_MLE"/>
    <property type="match status" value="1"/>
</dbReference>
<protein>
    <submittedName>
        <fullName evidence="3">Mandelate racemase/muconate lactonizing protein (Galactonate dehydratase)</fullName>
        <ecNumber evidence="3">4.2.1.6</ecNumber>
    </submittedName>
</protein>
<dbReference type="CDD" id="cd03316">
    <property type="entry name" value="MR_like"/>
    <property type="match status" value="1"/>
</dbReference>
<dbReference type="InterPro" id="IPR013342">
    <property type="entry name" value="Mandelate_racemase_C"/>
</dbReference>
<dbReference type="InterPro" id="IPR013341">
    <property type="entry name" value="Mandelate_racemase_N_dom"/>
</dbReference>
<dbReference type="PANTHER" id="PTHR48080:SF2">
    <property type="entry name" value="D-GALACTONATE DEHYDRATASE"/>
    <property type="match status" value="1"/>
</dbReference>
<dbReference type="InterPro" id="IPR034593">
    <property type="entry name" value="DgoD-like"/>
</dbReference>
<keyword evidence="4" id="KW-1185">Reference proteome</keyword>
<evidence type="ECO:0000313" key="3">
    <source>
        <dbReference type="EMBL" id="STZ59732.1"/>
    </source>
</evidence>
<dbReference type="EMBL" id="UGQT01000001">
    <property type="protein sequence ID" value="STZ59732.1"/>
    <property type="molecule type" value="Genomic_DNA"/>
</dbReference>
<dbReference type="Gene3D" id="3.30.390.10">
    <property type="entry name" value="Enolase-like, N-terminal domain"/>
    <property type="match status" value="1"/>
</dbReference>
<keyword evidence="1 3" id="KW-0456">Lyase</keyword>
<organism evidence="3 4">
    <name type="scientific">Mycolicibacterium tokaiense</name>
    <dbReference type="NCBI Taxonomy" id="39695"/>
    <lineage>
        <taxon>Bacteria</taxon>
        <taxon>Bacillati</taxon>
        <taxon>Actinomycetota</taxon>
        <taxon>Actinomycetes</taxon>
        <taxon>Mycobacteriales</taxon>
        <taxon>Mycobacteriaceae</taxon>
        <taxon>Mycolicibacterium</taxon>
    </lineage>
</organism>
<dbReference type="SUPFAM" id="SSF54826">
    <property type="entry name" value="Enolase N-terminal domain-like"/>
    <property type="match status" value="1"/>
</dbReference>
<dbReference type="Proteomes" id="UP000254978">
    <property type="component" value="Unassembled WGS sequence"/>
</dbReference>
<gene>
    <name evidence="3" type="primary">dgoD_1</name>
    <name evidence="3" type="ORF">NCTC10821_03270</name>
</gene>
<dbReference type="GO" id="GO:0008869">
    <property type="term" value="F:galactonate dehydratase activity"/>
    <property type="evidence" value="ECO:0007669"/>
    <property type="project" value="UniProtKB-EC"/>
</dbReference>
<dbReference type="InterPro" id="IPR036849">
    <property type="entry name" value="Enolase-like_C_sf"/>
</dbReference>
<dbReference type="RefSeq" id="WP_115279139.1">
    <property type="nucleotide sequence ID" value="NZ_AP022600.1"/>
</dbReference>
<feature type="domain" description="Mandelate racemase/muconate lactonizing enzyme C-terminal" evidence="2">
    <location>
        <begin position="140"/>
        <end position="275"/>
    </location>
</feature>
<dbReference type="Pfam" id="PF13378">
    <property type="entry name" value="MR_MLE_C"/>
    <property type="match status" value="1"/>
</dbReference>
<dbReference type="InterPro" id="IPR029017">
    <property type="entry name" value="Enolase-like_N"/>
</dbReference>
<reference evidence="3 4" key="1">
    <citation type="submission" date="2018-06" db="EMBL/GenBank/DDBJ databases">
        <authorList>
            <consortium name="Pathogen Informatics"/>
            <person name="Doyle S."/>
        </authorList>
    </citation>
    <scope>NUCLEOTIDE SEQUENCE [LARGE SCALE GENOMIC DNA]</scope>
    <source>
        <strain evidence="3 4">NCTC10821</strain>
    </source>
</reference>
<dbReference type="AlphaFoldDB" id="A0A378TFZ1"/>
<dbReference type="SFLD" id="SFLDS00001">
    <property type="entry name" value="Enolase"/>
    <property type="match status" value="1"/>
</dbReference>
<dbReference type="SUPFAM" id="SSF51604">
    <property type="entry name" value="Enolase C-terminal domain-like"/>
    <property type="match status" value="1"/>
</dbReference>
<proteinExistence type="predicted"/>
<dbReference type="Pfam" id="PF02746">
    <property type="entry name" value="MR_MLE_N"/>
    <property type="match status" value="1"/>
</dbReference>
<dbReference type="PANTHER" id="PTHR48080">
    <property type="entry name" value="D-GALACTONATE DEHYDRATASE-RELATED"/>
    <property type="match status" value="1"/>
</dbReference>
<evidence type="ECO:0000259" key="2">
    <source>
        <dbReference type="SMART" id="SM00922"/>
    </source>
</evidence>
<name>A0A378TFZ1_9MYCO</name>
<accession>A0A378TFZ1</accession>
<sequence>MIDAELENFVNTGARSSALRITDVRIAKLAGVPMRHTIIRIDTNQGLVGWGEARDQSSASFVLMLKSRLVGENPCNVERVFRRIRQFGGPGRQGGGVSGIEMALLDLAGKAYDIPAYMLAGGKYRDEILVYADTVSDPDPEAMARTLLERQARGFKMLKMDIGLSLIWDVPGAVIANPRERKRHPKDLPFTMHPFTGTHITPIGVDYIADYVRRVRDIVGYELPIAADHFGYMDVDSCIRLGRALEPYALEWLEDMIPWQFTQQWRQLTESVATPTCTGEDIYLAEGFKPLLDAQAIRVAHPDPASAGGVLETKKIGDLAQGYGIPMALHLAATPIATMACVAIGAATENFLALEFHAADVPDWSSLVTGLSDQIIVDGYIPVPDAPGLGFGDINEEMFMRYLDPDDPQFFPESSAWDREWSYDRPWG</sequence>
<dbReference type="OrthoDB" id="5241672at2"/>